<dbReference type="PANTHER" id="PTHR30290">
    <property type="entry name" value="PERIPLASMIC BINDING COMPONENT OF ABC TRANSPORTER"/>
    <property type="match status" value="1"/>
</dbReference>
<protein>
    <submittedName>
        <fullName evidence="6">ABC transporter substrate-binding protein</fullName>
    </submittedName>
</protein>
<feature type="signal peptide" evidence="4">
    <location>
        <begin position="1"/>
        <end position="24"/>
    </location>
</feature>
<keyword evidence="2" id="KW-0813">Transport</keyword>
<evidence type="ECO:0000256" key="4">
    <source>
        <dbReference type="SAM" id="SignalP"/>
    </source>
</evidence>
<comment type="similarity">
    <text evidence="1">Belongs to the bacterial solute-binding protein 5 family.</text>
</comment>
<dbReference type="Proteomes" id="UP001623592">
    <property type="component" value="Unassembled WGS sequence"/>
</dbReference>
<evidence type="ECO:0000256" key="2">
    <source>
        <dbReference type="ARBA" id="ARBA00022448"/>
    </source>
</evidence>
<organism evidence="6 7">
    <name type="scientific">Clostridium neuense</name>
    <dbReference type="NCBI Taxonomy" id="1728934"/>
    <lineage>
        <taxon>Bacteria</taxon>
        <taxon>Bacillati</taxon>
        <taxon>Bacillota</taxon>
        <taxon>Clostridia</taxon>
        <taxon>Eubacteriales</taxon>
        <taxon>Clostridiaceae</taxon>
        <taxon>Clostridium</taxon>
    </lineage>
</organism>
<evidence type="ECO:0000313" key="7">
    <source>
        <dbReference type="Proteomes" id="UP001623592"/>
    </source>
</evidence>
<accession>A0ABW8TC08</accession>
<dbReference type="Pfam" id="PF00496">
    <property type="entry name" value="SBP_bac_5"/>
    <property type="match status" value="1"/>
</dbReference>
<dbReference type="PIRSF" id="PIRSF002741">
    <property type="entry name" value="MppA"/>
    <property type="match status" value="1"/>
</dbReference>
<dbReference type="InterPro" id="IPR039424">
    <property type="entry name" value="SBP_5"/>
</dbReference>
<dbReference type="Gene3D" id="3.40.190.10">
    <property type="entry name" value="Periplasmic binding protein-like II"/>
    <property type="match status" value="1"/>
</dbReference>
<dbReference type="PANTHER" id="PTHR30290:SF9">
    <property type="entry name" value="OLIGOPEPTIDE-BINDING PROTEIN APPA"/>
    <property type="match status" value="1"/>
</dbReference>
<evidence type="ECO:0000256" key="1">
    <source>
        <dbReference type="ARBA" id="ARBA00005695"/>
    </source>
</evidence>
<reference evidence="6 7" key="1">
    <citation type="submission" date="2024-11" db="EMBL/GenBank/DDBJ databases">
        <authorList>
            <person name="Heng Y.C."/>
            <person name="Lim A.C.H."/>
            <person name="Lee J.K.Y."/>
            <person name="Kittelmann S."/>
        </authorList>
    </citation>
    <scope>NUCLEOTIDE SEQUENCE [LARGE SCALE GENOMIC DNA]</scope>
    <source>
        <strain evidence="6 7">WILCCON 0114</strain>
    </source>
</reference>
<dbReference type="InterPro" id="IPR030678">
    <property type="entry name" value="Peptide/Ni-bd"/>
</dbReference>
<comment type="caution">
    <text evidence="6">The sequence shown here is derived from an EMBL/GenBank/DDBJ whole genome shotgun (WGS) entry which is preliminary data.</text>
</comment>
<keyword evidence="3 4" id="KW-0732">Signal</keyword>
<dbReference type="EMBL" id="JBJIAA010000002">
    <property type="protein sequence ID" value="MFL0249480.1"/>
    <property type="molecule type" value="Genomic_DNA"/>
</dbReference>
<dbReference type="Gene3D" id="3.90.76.10">
    <property type="entry name" value="Dipeptide-binding Protein, Domain 1"/>
    <property type="match status" value="1"/>
</dbReference>
<dbReference type="RefSeq" id="WP_406786146.1">
    <property type="nucleotide sequence ID" value="NZ_JBJIAA010000002.1"/>
</dbReference>
<evidence type="ECO:0000313" key="6">
    <source>
        <dbReference type="EMBL" id="MFL0249480.1"/>
    </source>
</evidence>
<dbReference type="InterPro" id="IPR000914">
    <property type="entry name" value="SBP_5_dom"/>
</dbReference>
<dbReference type="PROSITE" id="PS51257">
    <property type="entry name" value="PROKAR_LIPOPROTEIN"/>
    <property type="match status" value="1"/>
</dbReference>
<evidence type="ECO:0000259" key="5">
    <source>
        <dbReference type="Pfam" id="PF00496"/>
    </source>
</evidence>
<keyword evidence="7" id="KW-1185">Reference proteome</keyword>
<name>A0ABW8TC08_9CLOT</name>
<feature type="domain" description="Solute-binding protein family 5" evidence="5">
    <location>
        <begin position="78"/>
        <end position="452"/>
    </location>
</feature>
<proteinExistence type="inferred from homology"/>
<dbReference type="Gene3D" id="3.10.105.10">
    <property type="entry name" value="Dipeptide-binding Protein, Domain 3"/>
    <property type="match status" value="1"/>
</dbReference>
<sequence length="531" mass="58606">MKKKNILKNFIVLICISTLLVLSACGKEGTSKTAKRVINIGITNSPGNLNPIDPADTSSGIVASILFEPLMDLDSDMKYKPMLADSVKTNDNKVFTVNLNKKAKWTDGKPVTADDVIFTLKLLTNSKISSMAASNFNILEGLDDKGFTPSEGSDFAGAKKIDNHTVQFTTKATVSLILFEDSICKNLRTVPKHELSNIKPTEISKSPFIQNPTVTDGAFSFVKYERDQYIQLKANNNYYKGVPKLDQLNFKVMQGTNLAVELQKGEIDMNIGAIPVDDYSKVKSLNNVKTFAGEPNNLQFLFINEKAVPNAKVRKAISYAINRKQIVQNLLKGEGKAIDGFFSEGNPYYNKNIPQVTYDVSKAKALLKEAGFDSNKTLIFNVPTGNTTREQAADIIAADLKDIGINVQVQKFDFATTQAKAKNGQFDLTIMGDTIIPINPTYDLPFFILTGNYNGYSNKEVDNLILSVKSEANEEKVKEDYNKLQGILAEDVPCPVVYAASQLTAVNKRVTNGKPKDYGTFIDVYNWDVAK</sequence>
<gene>
    <name evidence="6" type="ORF">ACJDT4_03525</name>
</gene>
<evidence type="ECO:0000256" key="3">
    <source>
        <dbReference type="ARBA" id="ARBA00022729"/>
    </source>
</evidence>
<dbReference type="CDD" id="cd00995">
    <property type="entry name" value="PBP2_NikA_DppA_OppA_like"/>
    <property type="match status" value="1"/>
</dbReference>
<dbReference type="SUPFAM" id="SSF53850">
    <property type="entry name" value="Periplasmic binding protein-like II"/>
    <property type="match status" value="1"/>
</dbReference>
<feature type="chain" id="PRO_5046914150" evidence="4">
    <location>
        <begin position="25"/>
        <end position="531"/>
    </location>
</feature>